<dbReference type="EMBL" id="CDMZ01002111">
    <property type="protein sequence ID" value="CEM40821.1"/>
    <property type="molecule type" value="Genomic_DNA"/>
</dbReference>
<dbReference type="GO" id="GO:0004674">
    <property type="term" value="F:protein serine/threonine kinase activity"/>
    <property type="evidence" value="ECO:0007669"/>
    <property type="project" value="UniProtKB-KW"/>
</dbReference>
<feature type="region of interest" description="Disordered" evidence="8">
    <location>
        <begin position="980"/>
        <end position="1013"/>
    </location>
</feature>
<evidence type="ECO:0000256" key="2">
    <source>
        <dbReference type="ARBA" id="ARBA00022679"/>
    </source>
</evidence>
<name>A0A0G4HAK9_9ALVE</name>
<feature type="compositionally biased region" description="Basic and acidic residues" evidence="8">
    <location>
        <begin position="927"/>
        <end position="950"/>
    </location>
</feature>
<keyword evidence="4" id="KW-0418">Kinase</keyword>
<feature type="compositionally biased region" description="Low complexity" evidence="8">
    <location>
        <begin position="253"/>
        <end position="262"/>
    </location>
</feature>
<gene>
    <name evidence="10" type="ORF">Cvel_25568</name>
</gene>
<feature type="compositionally biased region" description="Polar residues" evidence="8">
    <location>
        <begin position="997"/>
        <end position="1013"/>
    </location>
</feature>
<feature type="binding site" evidence="6">
    <location>
        <position position="2028"/>
    </location>
    <ligand>
        <name>ATP</name>
        <dbReference type="ChEBI" id="CHEBI:30616"/>
    </ligand>
</feature>
<keyword evidence="1" id="KW-0723">Serine/threonine-protein kinase</keyword>
<feature type="region of interest" description="Disordered" evidence="8">
    <location>
        <begin position="874"/>
        <end position="960"/>
    </location>
</feature>
<feature type="region of interest" description="Disordered" evidence="8">
    <location>
        <begin position="1388"/>
        <end position="1645"/>
    </location>
</feature>
<evidence type="ECO:0000256" key="1">
    <source>
        <dbReference type="ARBA" id="ARBA00022527"/>
    </source>
</evidence>
<reference evidence="10" key="1">
    <citation type="submission" date="2014-11" db="EMBL/GenBank/DDBJ databases">
        <authorList>
            <person name="Otto D Thomas"/>
            <person name="Naeem Raeece"/>
        </authorList>
    </citation>
    <scope>NUCLEOTIDE SEQUENCE</scope>
</reference>
<evidence type="ECO:0000256" key="6">
    <source>
        <dbReference type="PIRSR" id="PIRSR630616-2"/>
    </source>
</evidence>
<evidence type="ECO:0000256" key="8">
    <source>
        <dbReference type="SAM" id="MobiDB-lite"/>
    </source>
</evidence>
<feature type="compositionally biased region" description="Pro residues" evidence="8">
    <location>
        <begin position="1240"/>
        <end position="1251"/>
    </location>
</feature>
<feature type="region of interest" description="Disordered" evidence="8">
    <location>
        <begin position="1819"/>
        <end position="1838"/>
    </location>
</feature>
<feature type="compositionally biased region" description="Low complexity" evidence="8">
    <location>
        <begin position="569"/>
        <end position="579"/>
    </location>
</feature>
<feature type="compositionally biased region" description="Low complexity" evidence="8">
    <location>
        <begin position="753"/>
        <end position="774"/>
    </location>
</feature>
<feature type="compositionally biased region" description="Low complexity" evidence="8">
    <location>
        <begin position="1027"/>
        <end position="1036"/>
    </location>
</feature>
<feature type="region of interest" description="Disordered" evidence="8">
    <location>
        <begin position="1695"/>
        <end position="1746"/>
    </location>
</feature>
<dbReference type="InterPro" id="IPR008271">
    <property type="entry name" value="Ser/Thr_kinase_AS"/>
</dbReference>
<evidence type="ECO:0000256" key="7">
    <source>
        <dbReference type="PROSITE-ProRule" id="PRU10141"/>
    </source>
</evidence>
<feature type="compositionally biased region" description="Low complexity" evidence="8">
    <location>
        <begin position="1194"/>
        <end position="1203"/>
    </location>
</feature>
<feature type="compositionally biased region" description="Low complexity" evidence="8">
    <location>
        <begin position="886"/>
        <end position="899"/>
    </location>
</feature>
<feature type="region of interest" description="Disordered" evidence="8">
    <location>
        <begin position="1194"/>
        <end position="1221"/>
    </location>
</feature>
<feature type="region of interest" description="Disordered" evidence="8">
    <location>
        <begin position="1236"/>
        <end position="1280"/>
    </location>
</feature>
<dbReference type="SUPFAM" id="SSF56112">
    <property type="entry name" value="Protein kinase-like (PK-like)"/>
    <property type="match status" value="1"/>
</dbReference>
<feature type="region of interest" description="Disordered" evidence="8">
    <location>
        <begin position="1958"/>
        <end position="1991"/>
    </location>
</feature>
<dbReference type="Gene3D" id="1.10.510.10">
    <property type="entry name" value="Transferase(Phosphotransferase) domain 1"/>
    <property type="match status" value="2"/>
</dbReference>
<feature type="compositionally biased region" description="Gly residues" evidence="8">
    <location>
        <begin position="1588"/>
        <end position="1604"/>
    </location>
</feature>
<feature type="region of interest" description="Disordered" evidence="8">
    <location>
        <begin position="723"/>
        <end position="819"/>
    </location>
</feature>
<evidence type="ECO:0000259" key="9">
    <source>
        <dbReference type="PROSITE" id="PS50011"/>
    </source>
</evidence>
<feature type="compositionally biased region" description="Polar residues" evidence="8">
    <location>
        <begin position="608"/>
        <end position="618"/>
    </location>
</feature>
<feature type="compositionally biased region" description="Basic and acidic residues" evidence="8">
    <location>
        <begin position="264"/>
        <end position="273"/>
    </location>
</feature>
<feature type="compositionally biased region" description="Pro residues" evidence="8">
    <location>
        <begin position="1307"/>
        <end position="1319"/>
    </location>
</feature>
<dbReference type="GO" id="GO:0005524">
    <property type="term" value="F:ATP binding"/>
    <property type="evidence" value="ECO:0007669"/>
    <property type="project" value="UniProtKB-UniRule"/>
</dbReference>
<feature type="compositionally biased region" description="Basic and acidic residues" evidence="8">
    <location>
        <begin position="91"/>
        <end position="102"/>
    </location>
</feature>
<accession>A0A0G4HAK9</accession>
<keyword evidence="3 6" id="KW-0547">Nucleotide-binding</keyword>
<dbReference type="PROSITE" id="PS00107">
    <property type="entry name" value="PROTEIN_KINASE_ATP"/>
    <property type="match status" value="1"/>
</dbReference>
<feature type="compositionally biased region" description="Pro residues" evidence="8">
    <location>
        <begin position="1410"/>
        <end position="1423"/>
    </location>
</feature>
<keyword evidence="2" id="KW-0808">Transferase</keyword>
<dbReference type="SMART" id="SM00220">
    <property type="entry name" value="S_TKc"/>
    <property type="match status" value="1"/>
</dbReference>
<feature type="domain" description="Protein kinase" evidence="9">
    <location>
        <begin position="1756"/>
        <end position="2160"/>
    </location>
</feature>
<feature type="compositionally biased region" description="Basic and acidic residues" evidence="8">
    <location>
        <begin position="26"/>
        <end position="35"/>
    </location>
</feature>
<feature type="compositionally biased region" description="Basic and acidic residues" evidence="8">
    <location>
        <begin position="145"/>
        <end position="161"/>
    </location>
</feature>
<feature type="region of interest" description="Disordered" evidence="8">
    <location>
        <begin position="1027"/>
        <end position="1082"/>
    </location>
</feature>
<protein>
    <recommendedName>
        <fullName evidence="9">Protein kinase domain-containing protein</fullName>
    </recommendedName>
</protein>
<feature type="region of interest" description="Disordered" evidence="8">
    <location>
        <begin position="1106"/>
        <end position="1145"/>
    </location>
</feature>
<feature type="binding site" evidence="7">
    <location>
        <position position="1786"/>
    </location>
    <ligand>
        <name>ATP</name>
        <dbReference type="ChEBI" id="CHEBI:30616"/>
    </ligand>
</feature>
<dbReference type="InterPro" id="IPR030616">
    <property type="entry name" value="Aur-like"/>
</dbReference>
<feature type="compositionally biased region" description="Basic and acidic residues" evidence="8">
    <location>
        <begin position="781"/>
        <end position="795"/>
    </location>
</feature>
<dbReference type="PROSITE" id="PS50011">
    <property type="entry name" value="PROTEIN_KINASE_DOM"/>
    <property type="match status" value="1"/>
</dbReference>
<dbReference type="Pfam" id="PF00069">
    <property type="entry name" value="Pkinase"/>
    <property type="match status" value="2"/>
</dbReference>
<feature type="region of interest" description="Disordered" evidence="8">
    <location>
        <begin position="569"/>
        <end position="593"/>
    </location>
</feature>
<dbReference type="PANTHER" id="PTHR24350">
    <property type="entry name" value="SERINE/THREONINE-PROTEIN KINASE IAL-RELATED"/>
    <property type="match status" value="1"/>
</dbReference>
<feature type="region of interest" description="Disordered" evidence="8">
    <location>
        <begin position="1"/>
        <end position="361"/>
    </location>
</feature>
<feature type="compositionally biased region" description="Low complexity" evidence="8">
    <location>
        <begin position="1210"/>
        <end position="1221"/>
    </location>
</feature>
<evidence type="ECO:0000313" key="10">
    <source>
        <dbReference type="EMBL" id="CEM40821.1"/>
    </source>
</evidence>
<dbReference type="PROSITE" id="PS00108">
    <property type="entry name" value="PROTEIN_KINASE_ST"/>
    <property type="match status" value="1"/>
</dbReference>
<evidence type="ECO:0000256" key="3">
    <source>
        <dbReference type="ARBA" id="ARBA00022741"/>
    </source>
</evidence>
<dbReference type="VEuPathDB" id="CryptoDB:Cvel_25568"/>
<proteinExistence type="predicted"/>
<sequence length="2199" mass="230585">MDRDNLANVPTATTPCCLEPLTENSTRQDRVRGPGDGRPCASTGSPADPPTGAPSSSGDGGLRVIAPGGERSSEAGCSTVVPPPCPSLADELSRARGRRDPENWGVEGAGVASPFPFRPLPVLGRQNQDGEGEAGLSVSVSRPFGVEEEKQGRKGDVETGGKESGSGRAFNSLLHSNSARGLCLPSPASGADNVSRRSPLAQKKRSPAAVRGAGGGLVDLSPSVSDSPAYREFSTPRPFDSPHLLQALPPPSSLTQLPPAQQEGKGREKRGGICERAVATSPVPGASIALHVPVSPSQGSRTKTKDQMHPQSPSRSPPVYDMASSSVGARLPPPTHFLGSSSRTGSAGEGEGDLDRVPGSGSTLRVHVDFSEASPSAQRGGAVGDGVPCSPMGRDLISHGGGEAQLPSHNVILPDAVSVPVLSQTEEGRGGSHSPSLPPSGLNFGCLASGWGQIGGPSEQGPLVTPVPLGAKKESPDAVHKVPPRFPVPLPLEHGGGNGTAAVTSSAGAGGRGGLLQQPAATGVGGGPSSALRARAPLGVYGGGSRYPLYRSSAAAGGPTAALSLDLSPPLPFSLPQHPGGNMSRQEGHTTGDASYATQTEGYRENGVSETGPASASASRDVPDKAPAFSSSLVSLFLSAVSTLSPQLADAAAQFRSSIGDKQWGGALQKEVQQSSDGIPLLRPFASSSVSGREQQEVRYTAASSAAADREHLMGMGDRRKEHFAGGRHDASGPSLRLVSPSRTHVLSPPPSSSLQQKPRQLPQPSLLGPFPVQVIPPPPRAEEPRSPRPADPDLMRPFGGRGAVSSSSLSGRGREEGGNLESLSVNAVVCVSGSAAGLPSCRPPGLSPPLLPPRSAASPHTCIDLTDSEQVFGGCYPTSVRGDSPRSSSAPRTRSPSAEPRRQEMWNRGSAGGEGEVPPKRGAGIGREDTGRCIGREDTGRCRERKDLNNHVNAPPPMPPTAMLYKGMPLKGHGLSPSMHLPIVSVRPPPRPPLKTSASPQTLQRPHQQPSAGMHVNVQTNAPHGLLSPVRLRSPPGRRGRSPGPSRAASADRRQTDSAESSPFLRSPTPPPESPIPQRPPKSRVAFVRPLAIPPLALDVHGGLRGGGEALESPPASSCAPTGGRSDGARLVRTPGGKAEDLGGGVQSRLSVRFSVPHREVQSQAAPLRHAMTTGRERERSVGGNLCPPQSISFRCSSSPSPEETRNLAATSSSCTSARTQNLQEEIRAATARQHPFRSGPPPFPFPPSPLQMDSHHQHSHPHPAGVLSRPLPTRQPSNGYSLHDTVPLPPPQPFFLATSSHQAFRPPPRSVPPPRSPSPTVGTEVFQHHPQPHHPGLAPHPLMPFMPPPPRGGQTLLRPPAAESFHAPTQHFDGYFPDPYFPPTSPLSCSRRPLSCPQRQTPTVDLPAAPPKPRPDSPPSPSFARPLSPPSHHFNVVVQTQPEVHMPHPLPPSARHTESPPHFGKSWPAPSESPAGVSNSAHTKVPSGPFPTEPPSRTAAAGAPNGLSSSLSRKGKGEFPQTHAVAHKPKPREVGGTPPPRASPPPSCGSRSLPLHGPVPLLSPGGAPSVYPASAGGALSVPLGSQSGGLVGGNGDSRGVGDAGDCQEHEQAGWYTPEDAGSVDGEGKPVDMNLGGERSEREVDALGRKAVWDDLAACEDPEEVMRRVQGIEEAAGRQAEKNAEGLIHRLSATARDRAEATGCSPVRNGKGSSRSPGVKGKRTPPDHQTKDVPPPCLTQDPPQWPPSIVSRFEVSRYADLGEGAFATVRSVRMRKNKTELRALKVVEKAPLALRGMLGQLSREVALLERIGRALGDSKQKQALRDSSNSQAGEVEPDTAAEASLAFCLRAVKAEASSRSIPLEPSLDFSAVWGLLGVRMVVEDATHVYIVSEMCKGGALPRLQNLFPDKRLPEEVAGWLAGQVLESVQTLHTMGILHRDLKPDNVLLKPIRVPAQKRGLSNGEQAGPEGQEKKAVSPVPPSPSRSSKGCFSCCTGPPPNITSVSGEGKGSVISAESIWTLRIVLCDFGWAADVDPDCPLGGAPEGLRRSTCGTMDYMAPEILPPAGGDTERLRTTEVSHGTPADMWAVGVLIYEMLCGEAPFALAPDGAERDRRVRAASYVLPPRVSEEAKALLSRLLRPKPEDRWSAERVLQEDPWVEKYYLRALRERQPPCLGDKNSGTPYPSLELLSFDGFESL</sequence>
<feature type="region of interest" description="Disordered" evidence="8">
    <location>
        <begin position="604"/>
        <end position="623"/>
    </location>
</feature>
<feature type="region of interest" description="Disordered" evidence="8">
    <location>
        <begin position="1304"/>
        <end position="1333"/>
    </location>
</feature>
<feature type="compositionally biased region" description="Pro residues" evidence="8">
    <location>
        <begin position="1539"/>
        <end position="1549"/>
    </location>
</feature>
<organism evidence="10">
    <name type="scientific">Chromera velia CCMP2878</name>
    <dbReference type="NCBI Taxonomy" id="1169474"/>
    <lineage>
        <taxon>Eukaryota</taxon>
        <taxon>Sar</taxon>
        <taxon>Alveolata</taxon>
        <taxon>Colpodellida</taxon>
        <taxon>Chromeraceae</taxon>
        <taxon>Chromera</taxon>
    </lineage>
</organism>
<evidence type="ECO:0000256" key="4">
    <source>
        <dbReference type="ARBA" id="ARBA00022777"/>
    </source>
</evidence>
<dbReference type="InterPro" id="IPR011009">
    <property type="entry name" value="Kinase-like_dom_sf"/>
</dbReference>
<keyword evidence="5 6" id="KW-0067">ATP-binding</keyword>
<feature type="compositionally biased region" description="Pro residues" evidence="8">
    <location>
        <begin position="1069"/>
        <end position="1081"/>
    </location>
</feature>
<dbReference type="InterPro" id="IPR017441">
    <property type="entry name" value="Protein_kinase_ATP_BS"/>
</dbReference>
<dbReference type="InterPro" id="IPR000719">
    <property type="entry name" value="Prot_kinase_dom"/>
</dbReference>
<evidence type="ECO:0000256" key="5">
    <source>
        <dbReference type="ARBA" id="ARBA00022840"/>
    </source>
</evidence>